<evidence type="ECO:0000256" key="5">
    <source>
        <dbReference type="ARBA" id="ARBA00023040"/>
    </source>
</evidence>
<dbReference type="InterPro" id="IPR000276">
    <property type="entry name" value="GPCR_Rhodpsn"/>
</dbReference>
<feature type="domain" description="G-protein coupled receptors family 1 profile" evidence="11">
    <location>
        <begin position="62"/>
        <end position="363"/>
    </location>
</feature>
<comment type="subcellular location">
    <subcellularLocation>
        <location evidence="1">Membrane</location>
        <topology evidence="1">Multi-pass membrane protein</topology>
    </subcellularLocation>
</comment>
<evidence type="ECO:0000256" key="10">
    <source>
        <dbReference type="SAM" id="Phobius"/>
    </source>
</evidence>
<name>A0AAN8JPW5_PATCE</name>
<evidence type="ECO:0000256" key="2">
    <source>
        <dbReference type="ARBA" id="ARBA00010663"/>
    </source>
</evidence>
<evidence type="ECO:0000313" key="13">
    <source>
        <dbReference type="Proteomes" id="UP001347796"/>
    </source>
</evidence>
<evidence type="ECO:0000256" key="9">
    <source>
        <dbReference type="SAM" id="MobiDB-lite"/>
    </source>
</evidence>
<reference evidence="12 13" key="1">
    <citation type="submission" date="2024-01" db="EMBL/GenBank/DDBJ databases">
        <title>The genome of the rayed Mediterranean limpet Patella caerulea (Linnaeus, 1758).</title>
        <authorList>
            <person name="Anh-Thu Weber A."/>
            <person name="Halstead-Nussloch G."/>
        </authorList>
    </citation>
    <scope>NUCLEOTIDE SEQUENCE [LARGE SCALE GENOMIC DNA]</scope>
    <source>
        <strain evidence="12">AATW-2023a</strain>
        <tissue evidence="12">Whole specimen</tissue>
    </source>
</reference>
<dbReference type="PROSITE" id="PS50262">
    <property type="entry name" value="G_PROTEIN_RECEP_F1_2"/>
    <property type="match status" value="1"/>
</dbReference>
<feature type="region of interest" description="Disordered" evidence="9">
    <location>
        <begin position="271"/>
        <end position="295"/>
    </location>
</feature>
<protein>
    <recommendedName>
        <fullName evidence="11">G-protein coupled receptors family 1 profile domain-containing protein</fullName>
    </recommendedName>
</protein>
<keyword evidence="13" id="KW-1185">Reference proteome</keyword>
<feature type="transmembrane region" description="Helical" evidence="10">
    <location>
        <begin position="303"/>
        <end position="323"/>
    </location>
</feature>
<dbReference type="PRINTS" id="PR01012">
    <property type="entry name" value="NRPEPTIDEYR"/>
</dbReference>
<keyword evidence="4 10" id="KW-1133">Transmembrane helix</keyword>
<keyword evidence="8" id="KW-0807">Transducer</keyword>
<dbReference type="Gene3D" id="1.20.1070.10">
    <property type="entry name" value="Rhodopsin 7-helix transmembrane proteins"/>
    <property type="match status" value="1"/>
</dbReference>
<evidence type="ECO:0000256" key="4">
    <source>
        <dbReference type="ARBA" id="ARBA00022989"/>
    </source>
</evidence>
<accession>A0AAN8JPW5</accession>
<evidence type="ECO:0000259" key="11">
    <source>
        <dbReference type="PROSITE" id="PS50262"/>
    </source>
</evidence>
<evidence type="ECO:0000256" key="3">
    <source>
        <dbReference type="ARBA" id="ARBA00022692"/>
    </source>
</evidence>
<dbReference type="AlphaFoldDB" id="A0AAN8JPW5"/>
<comment type="caution">
    <text evidence="12">The sequence shown here is derived from an EMBL/GenBank/DDBJ whole genome shotgun (WGS) entry which is preliminary data.</text>
</comment>
<evidence type="ECO:0000256" key="1">
    <source>
        <dbReference type="ARBA" id="ARBA00004141"/>
    </source>
</evidence>
<sequence>MEEMTTQNANSTNVTKSDHYDLFNDAYGYYYDYDESVNNIPLDELIPASITYSLTLLIGVIGNTLVIFSISYYKRMRSTTNVFLLSLACADLLLVLVCVPIKFAAFFAFTWGFGEFLCKFVHYMQNVSMICSVMTLTAMSVEKFIAIKYPLQAKSVCTMRNTQIIVCILWLVSFIMAIPIVFGRIHKEVGFVRKAYWCIQEWSKQSYAIAYEMYMFFILFLLPVGVMTVTYMFICVEIWRLASVRASMRTGRVISPGVYMMANQSMAGESSEASVPLKGRPAVRRGQPQSVKKTPSDNTRRQVVIMLMVVVFLFTICWAPILFNNLLVAFGYLEELHIGYLKPMRMAFFLLSYVNSCVNPIVYAFLSKNFRQSFIFAICACIKGRAFVRAYTFSRSVVTRTSTIHTQNGRSKLSSEKDTNMAMLSETTAQSPQEDMELKKI</sequence>
<keyword evidence="7" id="KW-0675">Receptor</keyword>
<dbReference type="PANTHER" id="PTHR45695:SF15">
    <property type="entry name" value="OPSIN RH2"/>
    <property type="match status" value="1"/>
</dbReference>
<dbReference type="EMBL" id="JAZGQO010000008">
    <property type="protein sequence ID" value="KAK6178969.1"/>
    <property type="molecule type" value="Genomic_DNA"/>
</dbReference>
<feature type="transmembrane region" description="Helical" evidence="10">
    <location>
        <begin position="213"/>
        <end position="239"/>
    </location>
</feature>
<dbReference type="SUPFAM" id="SSF81321">
    <property type="entry name" value="Family A G protein-coupled receptor-like"/>
    <property type="match status" value="1"/>
</dbReference>
<feature type="transmembrane region" description="Helical" evidence="10">
    <location>
        <begin position="82"/>
        <end position="111"/>
    </location>
</feature>
<dbReference type="InterPro" id="IPR000611">
    <property type="entry name" value="NPY_rcpt"/>
</dbReference>
<evidence type="ECO:0000313" key="12">
    <source>
        <dbReference type="EMBL" id="KAK6178969.1"/>
    </source>
</evidence>
<keyword evidence="3 10" id="KW-0812">Transmembrane</keyword>
<keyword evidence="6 10" id="KW-0472">Membrane</keyword>
<gene>
    <name evidence="12" type="ORF">SNE40_011436</name>
</gene>
<evidence type="ECO:0000256" key="8">
    <source>
        <dbReference type="ARBA" id="ARBA00023224"/>
    </source>
</evidence>
<feature type="transmembrane region" description="Helical" evidence="10">
    <location>
        <begin position="162"/>
        <end position="182"/>
    </location>
</feature>
<dbReference type="Pfam" id="PF00001">
    <property type="entry name" value="7tm_1"/>
    <property type="match status" value="1"/>
</dbReference>
<keyword evidence="5" id="KW-0297">G-protein coupled receptor</keyword>
<feature type="transmembrane region" description="Helical" evidence="10">
    <location>
        <begin position="123"/>
        <end position="141"/>
    </location>
</feature>
<dbReference type="GO" id="GO:0004983">
    <property type="term" value="F:neuropeptide Y receptor activity"/>
    <property type="evidence" value="ECO:0007669"/>
    <property type="project" value="InterPro"/>
</dbReference>
<dbReference type="PANTHER" id="PTHR45695">
    <property type="entry name" value="LEUCOKININ RECEPTOR-RELATED"/>
    <property type="match status" value="1"/>
</dbReference>
<dbReference type="PRINTS" id="PR00237">
    <property type="entry name" value="GPCRRHODOPSN"/>
</dbReference>
<organism evidence="12 13">
    <name type="scientific">Patella caerulea</name>
    <name type="common">Rayed Mediterranean limpet</name>
    <dbReference type="NCBI Taxonomy" id="87958"/>
    <lineage>
        <taxon>Eukaryota</taxon>
        <taxon>Metazoa</taxon>
        <taxon>Spiralia</taxon>
        <taxon>Lophotrochozoa</taxon>
        <taxon>Mollusca</taxon>
        <taxon>Gastropoda</taxon>
        <taxon>Patellogastropoda</taxon>
        <taxon>Patelloidea</taxon>
        <taxon>Patellidae</taxon>
        <taxon>Patella</taxon>
    </lineage>
</organism>
<feature type="transmembrane region" description="Helical" evidence="10">
    <location>
        <begin position="343"/>
        <end position="366"/>
    </location>
</feature>
<dbReference type="CDD" id="cd15001">
    <property type="entry name" value="7tmA_GPRnna14-like"/>
    <property type="match status" value="1"/>
</dbReference>
<evidence type="ECO:0000256" key="6">
    <source>
        <dbReference type="ARBA" id="ARBA00023136"/>
    </source>
</evidence>
<feature type="transmembrane region" description="Helical" evidence="10">
    <location>
        <begin position="50"/>
        <end position="70"/>
    </location>
</feature>
<dbReference type="GO" id="GO:0005886">
    <property type="term" value="C:plasma membrane"/>
    <property type="evidence" value="ECO:0007669"/>
    <property type="project" value="TreeGrafter"/>
</dbReference>
<proteinExistence type="inferred from homology"/>
<dbReference type="InterPro" id="IPR017452">
    <property type="entry name" value="GPCR_Rhodpsn_7TM"/>
</dbReference>
<dbReference type="Proteomes" id="UP001347796">
    <property type="component" value="Unassembled WGS sequence"/>
</dbReference>
<comment type="similarity">
    <text evidence="2">Belongs to the G-protein coupled receptor 1 family.</text>
</comment>
<evidence type="ECO:0000256" key="7">
    <source>
        <dbReference type="ARBA" id="ARBA00023170"/>
    </source>
</evidence>